<comment type="caution">
    <text evidence="2">The sequence shown here is derived from an EMBL/GenBank/DDBJ whole genome shotgun (WGS) entry which is preliminary data.</text>
</comment>
<dbReference type="AlphaFoldDB" id="A0AAV6QGT8"/>
<dbReference type="Proteomes" id="UP000693946">
    <property type="component" value="Linkage Group LG5"/>
</dbReference>
<evidence type="ECO:0000313" key="2">
    <source>
        <dbReference type="EMBL" id="KAG7490474.1"/>
    </source>
</evidence>
<name>A0AAV6QGT8_SOLSE</name>
<proteinExistence type="predicted"/>
<dbReference type="EMBL" id="JAGKHQ010000017">
    <property type="protein sequence ID" value="KAG7490474.1"/>
    <property type="molecule type" value="Genomic_DNA"/>
</dbReference>
<accession>A0AAV6QGT8</accession>
<reference evidence="2 3" key="1">
    <citation type="journal article" date="2021" name="Sci. Rep.">
        <title>Chromosome anchoring in Senegalese sole (Solea senegalensis) reveals sex-associated markers and genome rearrangements in flatfish.</title>
        <authorList>
            <person name="Guerrero-Cozar I."/>
            <person name="Gomez-Garrido J."/>
            <person name="Berbel C."/>
            <person name="Martinez-Blanch J.F."/>
            <person name="Alioto T."/>
            <person name="Claros M.G."/>
            <person name="Gagnaire P.A."/>
            <person name="Manchado M."/>
        </authorList>
    </citation>
    <scope>NUCLEOTIDE SEQUENCE [LARGE SCALE GENOMIC DNA]</scope>
    <source>
        <strain evidence="2">Sse05_10M</strain>
    </source>
</reference>
<keyword evidence="3" id="KW-1185">Reference proteome</keyword>
<organism evidence="2 3">
    <name type="scientific">Solea senegalensis</name>
    <name type="common">Senegalese sole</name>
    <dbReference type="NCBI Taxonomy" id="28829"/>
    <lineage>
        <taxon>Eukaryota</taxon>
        <taxon>Metazoa</taxon>
        <taxon>Chordata</taxon>
        <taxon>Craniata</taxon>
        <taxon>Vertebrata</taxon>
        <taxon>Euteleostomi</taxon>
        <taxon>Actinopterygii</taxon>
        <taxon>Neopterygii</taxon>
        <taxon>Teleostei</taxon>
        <taxon>Neoteleostei</taxon>
        <taxon>Acanthomorphata</taxon>
        <taxon>Carangaria</taxon>
        <taxon>Pleuronectiformes</taxon>
        <taxon>Pleuronectoidei</taxon>
        <taxon>Soleidae</taxon>
        <taxon>Solea</taxon>
    </lineage>
</organism>
<sequence>MRTKAHIDSLAENAKLMMELRGKESEWKERFEALEETMRQKLAEKDEAWVKELKLVKQEIQLCQESCLNKVEEEEEWRMREKNG</sequence>
<feature type="coiled-coil region" evidence="1">
    <location>
        <begin position="17"/>
        <end position="44"/>
    </location>
</feature>
<keyword evidence="1" id="KW-0175">Coiled coil</keyword>
<protein>
    <submittedName>
        <fullName evidence="2">Uncharacterized protein</fullName>
    </submittedName>
</protein>
<gene>
    <name evidence="2" type="ORF">JOB18_036333</name>
</gene>
<evidence type="ECO:0000313" key="3">
    <source>
        <dbReference type="Proteomes" id="UP000693946"/>
    </source>
</evidence>
<evidence type="ECO:0000256" key="1">
    <source>
        <dbReference type="SAM" id="Coils"/>
    </source>
</evidence>